<dbReference type="PRINTS" id="PR00315">
    <property type="entry name" value="ELONGATNFCT"/>
</dbReference>
<evidence type="ECO:0000256" key="4">
    <source>
        <dbReference type="ARBA" id="ARBA00022917"/>
    </source>
</evidence>
<dbReference type="GO" id="GO:0003924">
    <property type="term" value="F:GTPase activity"/>
    <property type="evidence" value="ECO:0007669"/>
    <property type="project" value="UniProtKB-UniRule"/>
</dbReference>
<comment type="function">
    <text evidence="7">This protein promotes the GTP-dependent binding of aminoacyl-tRNA to the A-site of ribosomes during protein biosynthesis.</text>
</comment>
<evidence type="ECO:0000256" key="5">
    <source>
        <dbReference type="ARBA" id="ARBA00023134"/>
    </source>
</evidence>
<dbReference type="Pfam" id="PF03144">
    <property type="entry name" value="GTP_EFTU_D2"/>
    <property type="match status" value="1"/>
</dbReference>
<keyword evidence="2 7" id="KW-0547">Nucleotide-binding</keyword>
<protein>
    <recommendedName>
        <fullName evidence="7">Elongation factor 1-alpha</fullName>
    </recommendedName>
</protein>
<dbReference type="Proteomes" id="UP000006813">
    <property type="component" value="Unassembled WGS sequence"/>
</dbReference>
<dbReference type="InterPro" id="IPR009000">
    <property type="entry name" value="Transl_B-barrel_sf"/>
</dbReference>
<dbReference type="PROSITE" id="PS00301">
    <property type="entry name" value="G_TR_1"/>
    <property type="match status" value="1"/>
</dbReference>
<dbReference type="FunFam" id="2.40.30.10:FF:000005">
    <property type="entry name" value="Elongation factor 1-alpha"/>
    <property type="match status" value="1"/>
</dbReference>
<organism evidence="9 10">
    <name type="scientific">Heterocephalus glaber</name>
    <name type="common">Naked mole rat</name>
    <dbReference type="NCBI Taxonomy" id="10181"/>
    <lineage>
        <taxon>Eukaryota</taxon>
        <taxon>Metazoa</taxon>
        <taxon>Chordata</taxon>
        <taxon>Craniata</taxon>
        <taxon>Vertebrata</taxon>
        <taxon>Euteleostomi</taxon>
        <taxon>Mammalia</taxon>
        <taxon>Eutheria</taxon>
        <taxon>Euarchontoglires</taxon>
        <taxon>Glires</taxon>
        <taxon>Rodentia</taxon>
        <taxon>Hystricomorpha</taxon>
        <taxon>Bathyergidae</taxon>
        <taxon>Heterocephalus</taxon>
    </lineage>
</organism>
<reference evidence="9 10" key="1">
    <citation type="journal article" date="2011" name="Nature">
        <title>Genome sequencing reveals insights into physiology and longevity of the naked mole rat.</title>
        <authorList>
            <person name="Kim E.B."/>
            <person name="Fang X."/>
            <person name="Fushan A.A."/>
            <person name="Huang Z."/>
            <person name="Lobanov A.V."/>
            <person name="Han L."/>
            <person name="Marino S.M."/>
            <person name="Sun X."/>
            <person name="Turanov A.A."/>
            <person name="Yang P."/>
            <person name="Yim S.H."/>
            <person name="Zhao X."/>
            <person name="Kasaikina M.V."/>
            <person name="Stoletzki N."/>
            <person name="Peng C."/>
            <person name="Polak P."/>
            <person name="Xiong Z."/>
            <person name="Kiezun A."/>
            <person name="Zhu Y."/>
            <person name="Chen Y."/>
            <person name="Kryukov G.V."/>
            <person name="Zhang Q."/>
            <person name="Peshkin L."/>
            <person name="Yang L."/>
            <person name="Bronson R.T."/>
            <person name="Buffenstein R."/>
            <person name="Wang B."/>
            <person name="Han C."/>
            <person name="Li Q."/>
            <person name="Chen L."/>
            <person name="Zhao W."/>
            <person name="Sunyaev S.R."/>
            <person name="Park T.J."/>
            <person name="Zhang G."/>
            <person name="Wang J."/>
            <person name="Gladyshev V.N."/>
        </authorList>
    </citation>
    <scope>NUCLEOTIDE SEQUENCE [LARGE SCALE GENOMIC DNA]</scope>
</reference>
<evidence type="ECO:0000256" key="2">
    <source>
        <dbReference type="ARBA" id="ARBA00022741"/>
    </source>
</evidence>
<evidence type="ECO:0000259" key="8">
    <source>
        <dbReference type="PROSITE" id="PS51722"/>
    </source>
</evidence>
<proteinExistence type="inferred from homology"/>
<sequence>MGKEKTHINIIITGHVDLGKSTPTGHLIYKCGGIDKRTIEKFEKEAAEMGKGSFKYAWVLDKLKAERERGITIDISLWKSETRKYYLTIIDPPGHSDFIKNMITVTSQADCAVLIVAAGVGEFKAGISKNGQTREHALLAYTLCVKQLIVGVNMDSTEPPYSQKRYEETVKEVSTYIKKIDYNLDTVAFVPVSGWNSDSMLEPSANMPCLKGWKVTHKDGSASGTTLFEALDCILPPTCPTDKPLWLPLQDVYKIGGTGTIPVGRVETGVLKPGMVVTFTPISFTTEVKSIEMHHEALSEAFPGDNVSFNVKNVSVKDVHCGNVAGDSKNDPPMEAAGFTAQVIILNHPGQISAGYAPVLDCHTGHIACKFAELKEKIDCWSGKKLEDGPKFLKSGDAAIVDLVFTVHDMRQTVAVGVIKAVDKKAAGAGKVTNSSQKAQKAK</sequence>
<evidence type="ECO:0000256" key="6">
    <source>
        <dbReference type="ARBA" id="ARBA00049117"/>
    </source>
</evidence>
<dbReference type="Pfam" id="PF22594">
    <property type="entry name" value="GTP-eEF1A_C"/>
    <property type="match status" value="1"/>
</dbReference>
<dbReference type="Pfam" id="PF00009">
    <property type="entry name" value="GTP_EFTU"/>
    <property type="match status" value="1"/>
</dbReference>
<evidence type="ECO:0000256" key="7">
    <source>
        <dbReference type="RuleBase" id="RU000325"/>
    </source>
</evidence>
<feature type="domain" description="Tr-type G" evidence="8">
    <location>
        <begin position="5"/>
        <end position="223"/>
    </location>
</feature>
<dbReference type="InterPro" id="IPR000795">
    <property type="entry name" value="T_Tr_GTP-bd_dom"/>
</dbReference>
<dbReference type="InterPro" id="IPR004161">
    <property type="entry name" value="EFTu-like_2"/>
</dbReference>
<evidence type="ECO:0000256" key="1">
    <source>
        <dbReference type="ARBA" id="ARBA00007249"/>
    </source>
</evidence>
<keyword evidence="3 7" id="KW-0251">Elongation factor</keyword>
<dbReference type="CDD" id="cd01883">
    <property type="entry name" value="EF1_alpha"/>
    <property type="match status" value="1"/>
</dbReference>
<keyword evidence="5 7" id="KW-0342">GTP-binding</keyword>
<dbReference type="PROSITE" id="PS51722">
    <property type="entry name" value="G_TR_2"/>
    <property type="match status" value="1"/>
</dbReference>
<dbReference type="CDD" id="cd03693">
    <property type="entry name" value="EF1_alpha_II"/>
    <property type="match status" value="1"/>
</dbReference>
<dbReference type="FunFam" id="2.40.30.10:FF:000168">
    <property type="entry name" value="Elongation factor 1-alpha 2"/>
    <property type="match status" value="1"/>
</dbReference>
<dbReference type="SUPFAM" id="SSF52540">
    <property type="entry name" value="P-loop containing nucleoside triphosphate hydrolases"/>
    <property type="match status" value="1"/>
</dbReference>
<dbReference type="GO" id="GO:0003746">
    <property type="term" value="F:translation elongation factor activity"/>
    <property type="evidence" value="ECO:0007669"/>
    <property type="project" value="UniProtKB-UniRule"/>
</dbReference>
<gene>
    <name evidence="9" type="ORF">GW7_17959</name>
</gene>
<dbReference type="Gene3D" id="3.40.50.300">
    <property type="entry name" value="P-loop containing nucleotide triphosphate hydrolases"/>
    <property type="match status" value="1"/>
</dbReference>
<name>G5C4G7_HETGA</name>
<dbReference type="AlphaFoldDB" id="G5C4G7"/>
<evidence type="ECO:0000313" key="10">
    <source>
        <dbReference type="Proteomes" id="UP000006813"/>
    </source>
</evidence>
<dbReference type="InterPro" id="IPR027417">
    <property type="entry name" value="P-loop_NTPase"/>
</dbReference>
<evidence type="ECO:0000256" key="3">
    <source>
        <dbReference type="ARBA" id="ARBA00022768"/>
    </source>
</evidence>
<dbReference type="SUPFAM" id="SSF50447">
    <property type="entry name" value="Translation proteins"/>
    <property type="match status" value="1"/>
</dbReference>
<dbReference type="PANTHER" id="PTHR23115">
    <property type="entry name" value="TRANSLATION FACTOR"/>
    <property type="match status" value="1"/>
</dbReference>
<dbReference type="Gene3D" id="2.40.30.10">
    <property type="entry name" value="Translation factors"/>
    <property type="match status" value="2"/>
</dbReference>
<dbReference type="GO" id="GO:0005525">
    <property type="term" value="F:GTP binding"/>
    <property type="evidence" value="ECO:0007669"/>
    <property type="project" value="UniProtKB-UniRule"/>
</dbReference>
<dbReference type="InterPro" id="IPR004539">
    <property type="entry name" value="Transl_elong_EF1A_euk/arc"/>
</dbReference>
<evidence type="ECO:0000313" key="9">
    <source>
        <dbReference type="EMBL" id="EHB16428.1"/>
    </source>
</evidence>
<dbReference type="InterPro" id="IPR054696">
    <property type="entry name" value="GTP-eEF1A_C"/>
</dbReference>
<dbReference type="EMBL" id="JH173369">
    <property type="protein sequence ID" value="EHB16428.1"/>
    <property type="molecule type" value="Genomic_DNA"/>
</dbReference>
<dbReference type="STRING" id="10181.G5C4G7"/>
<dbReference type="InterPro" id="IPR050100">
    <property type="entry name" value="TRAFAC_GTPase_members"/>
</dbReference>
<dbReference type="NCBIfam" id="TIGR00483">
    <property type="entry name" value="EF-1_alpha"/>
    <property type="match status" value="1"/>
</dbReference>
<comment type="catalytic activity">
    <reaction evidence="6">
        <text>GTP + H2O = GDP + phosphate + H(+)</text>
        <dbReference type="Rhea" id="RHEA:19669"/>
        <dbReference type="ChEBI" id="CHEBI:15377"/>
        <dbReference type="ChEBI" id="CHEBI:15378"/>
        <dbReference type="ChEBI" id="CHEBI:37565"/>
        <dbReference type="ChEBI" id="CHEBI:43474"/>
        <dbReference type="ChEBI" id="CHEBI:58189"/>
    </reaction>
    <physiologicalReaction direction="left-to-right" evidence="6">
        <dbReference type="Rhea" id="RHEA:19670"/>
    </physiologicalReaction>
</comment>
<comment type="similarity">
    <text evidence="1 7">Belongs to the TRAFAC class translation factor GTPase superfamily. Classic translation factor GTPase family. EF-Tu/EF-1A subfamily.</text>
</comment>
<dbReference type="FunFam" id="3.40.50.300:FF:001424">
    <property type="entry name" value="Elongation factor 1-alpha 1"/>
    <property type="match status" value="1"/>
</dbReference>
<dbReference type="CDD" id="cd03705">
    <property type="entry name" value="EF1_alpha_III"/>
    <property type="match status" value="1"/>
</dbReference>
<accession>G5C4G7</accession>
<dbReference type="InParanoid" id="G5C4G7"/>
<keyword evidence="4" id="KW-0648">Protein biosynthesis</keyword>
<dbReference type="InterPro" id="IPR031157">
    <property type="entry name" value="G_TR_CS"/>
</dbReference>